<feature type="compositionally biased region" description="Basic and acidic residues" evidence="1">
    <location>
        <begin position="85"/>
        <end position="95"/>
    </location>
</feature>
<comment type="caution">
    <text evidence="2">The sequence shown here is derived from an EMBL/GenBank/DDBJ whole genome shotgun (WGS) entry which is preliminary data.</text>
</comment>
<organism evidence="2 3">
    <name type="scientific">Dryococelus australis</name>
    <dbReference type="NCBI Taxonomy" id="614101"/>
    <lineage>
        <taxon>Eukaryota</taxon>
        <taxon>Metazoa</taxon>
        <taxon>Ecdysozoa</taxon>
        <taxon>Arthropoda</taxon>
        <taxon>Hexapoda</taxon>
        <taxon>Insecta</taxon>
        <taxon>Pterygota</taxon>
        <taxon>Neoptera</taxon>
        <taxon>Polyneoptera</taxon>
        <taxon>Phasmatodea</taxon>
        <taxon>Verophasmatodea</taxon>
        <taxon>Anareolatae</taxon>
        <taxon>Phasmatidae</taxon>
        <taxon>Eurycanthinae</taxon>
        <taxon>Dryococelus</taxon>
    </lineage>
</organism>
<proteinExistence type="predicted"/>
<reference evidence="2 3" key="1">
    <citation type="submission" date="2023-02" db="EMBL/GenBank/DDBJ databases">
        <title>LHISI_Scaffold_Assembly.</title>
        <authorList>
            <person name="Stuart O.P."/>
            <person name="Cleave R."/>
            <person name="Magrath M.J.L."/>
            <person name="Mikheyev A.S."/>
        </authorList>
    </citation>
    <scope>NUCLEOTIDE SEQUENCE [LARGE SCALE GENOMIC DNA]</scope>
    <source>
        <strain evidence="2">Daus_M_001</strain>
        <tissue evidence="2">Leg muscle</tissue>
    </source>
</reference>
<dbReference type="EMBL" id="JARBHB010000005">
    <property type="protein sequence ID" value="KAJ8883160.1"/>
    <property type="molecule type" value="Genomic_DNA"/>
</dbReference>
<accession>A0ABQ9HFV4</accession>
<evidence type="ECO:0000313" key="3">
    <source>
        <dbReference type="Proteomes" id="UP001159363"/>
    </source>
</evidence>
<evidence type="ECO:0000256" key="1">
    <source>
        <dbReference type="SAM" id="MobiDB-lite"/>
    </source>
</evidence>
<dbReference type="Proteomes" id="UP001159363">
    <property type="component" value="Chromosome 4"/>
</dbReference>
<sequence>MLYSTYNQLGSGSVAINYSPPNGELGSIPGRATKIFACGKRGGRVANLVRVERISGSSRCSLRNCRSPRKPADQQHRPARFPRAKIRERPRRESSTVRLGGRRKFSFEKVGNYAVACVAFDRRAFSKYSGAAPSSPHFTLVGSQELAVTCRAKHIKLKYILQRIDSHLRIRRDWRYFKSTAILGLELPGSTAARAFAFYKGKPDSIPDGIAPGFPQVGIVPDDAACRRIFSGISRFPHPSKFGAAPYSTLFTLIGCEDTEVKEPSKLLSGRLNSLISVVLLPYPVQTLSARPLYLSTPPGSLSTSPTCPESASRINLPIVKLVFSFAFFVMDDAEGLQSIWFAALAIPSRYSNATFHRHYTLV</sequence>
<protein>
    <submittedName>
        <fullName evidence="2">Uncharacterized protein</fullName>
    </submittedName>
</protein>
<gene>
    <name evidence="2" type="ORF">PR048_015000</name>
</gene>
<name>A0ABQ9HFV4_9NEOP</name>
<feature type="region of interest" description="Disordered" evidence="1">
    <location>
        <begin position="62"/>
        <end position="97"/>
    </location>
</feature>
<keyword evidence="3" id="KW-1185">Reference proteome</keyword>
<evidence type="ECO:0000313" key="2">
    <source>
        <dbReference type="EMBL" id="KAJ8883160.1"/>
    </source>
</evidence>